<dbReference type="EMBL" id="JARJLG010000112">
    <property type="protein sequence ID" value="KAJ7743463.1"/>
    <property type="molecule type" value="Genomic_DNA"/>
</dbReference>
<accession>A0AAD7N414</accession>
<protein>
    <submittedName>
        <fullName evidence="1">Uncharacterized protein</fullName>
    </submittedName>
</protein>
<reference evidence="1" key="1">
    <citation type="submission" date="2023-03" db="EMBL/GenBank/DDBJ databases">
        <title>Massive genome expansion in bonnet fungi (Mycena s.s.) driven by repeated elements and novel gene families across ecological guilds.</title>
        <authorList>
            <consortium name="Lawrence Berkeley National Laboratory"/>
            <person name="Harder C.B."/>
            <person name="Miyauchi S."/>
            <person name="Viragh M."/>
            <person name="Kuo A."/>
            <person name="Thoen E."/>
            <person name="Andreopoulos B."/>
            <person name="Lu D."/>
            <person name="Skrede I."/>
            <person name="Drula E."/>
            <person name="Henrissat B."/>
            <person name="Morin E."/>
            <person name="Kohler A."/>
            <person name="Barry K."/>
            <person name="LaButti K."/>
            <person name="Morin E."/>
            <person name="Salamov A."/>
            <person name="Lipzen A."/>
            <person name="Mereny Z."/>
            <person name="Hegedus B."/>
            <person name="Baldrian P."/>
            <person name="Stursova M."/>
            <person name="Weitz H."/>
            <person name="Taylor A."/>
            <person name="Grigoriev I.V."/>
            <person name="Nagy L.G."/>
            <person name="Martin F."/>
            <person name="Kauserud H."/>
        </authorList>
    </citation>
    <scope>NUCLEOTIDE SEQUENCE</scope>
    <source>
        <strain evidence="1">CBHHK188m</strain>
    </source>
</reference>
<feature type="non-terminal residue" evidence="1">
    <location>
        <position position="119"/>
    </location>
</feature>
<dbReference type="Proteomes" id="UP001215280">
    <property type="component" value="Unassembled WGS sequence"/>
</dbReference>
<evidence type="ECO:0000313" key="1">
    <source>
        <dbReference type="EMBL" id="KAJ7743463.1"/>
    </source>
</evidence>
<organism evidence="1 2">
    <name type="scientific">Mycena maculata</name>
    <dbReference type="NCBI Taxonomy" id="230809"/>
    <lineage>
        <taxon>Eukaryota</taxon>
        <taxon>Fungi</taxon>
        <taxon>Dikarya</taxon>
        <taxon>Basidiomycota</taxon>
        <taxon>Agaricomycotina</taxon>
        <taxon>Agaricomycetes</taxon>
        <taxon>Agaricomycetidae</taxon>
        <taxon>Agaricales</taxon>
        <taxon>Marasmiineae</taxon>
        <taxon>Mycenaceae</taxon>
        <taxon>Mycena</taxon>
    </lineage>
</organism>
<keyword evidence="2" id="KW-1185">Reference proteome</keyword>
<sequence>IRALQLSRREPKLEEASNRLRETRRRAIEDLHKRYHFRFDFADYEEGMYVWLRESKLDEIKGDKEKWTYSGPYIIHQKRDRDSFVLRELSGAVLKGHINIRRLRLFYFRPDNQTLRTSL</sequence>
<dbReference type="AlphaFoldDB" id="A0AAD7N414"/>
<comment type="caution">
    <text evidence="1">The sequence shown here is derived from an EMBL/GenBank/DDBJ whole genome shotgun (WGS) entry which is preliminary data.</text>
</comment>
<feature type="non-terminal residue" evidence="1">
    <location>
        <position position="1"/>
    </location>
</feature>
<gene>
    <name evidence="1" type="ORF">DFH07DRAFT_721516</name>
</gene>
<proteinExistence type="predicted"/>
<evidence type="ECO:0000313" key="2">
    <source>
        <dbReference type="Proteomes" id="UP001215280"/>
    </source>
</evidence>
<name>A0AAD7N414_9AGAR</name>